<sequence>MVFTTNEGTLELHDINSYNKVYKTCGRLHLQRSGYIIN</sequence>
<reference evidence="1" key="1">
    <citation type="journal article" date="2020" name="Nature">
        <title>Giant virus diversity and host interactions through global metagenomics.</title>
        <authorList>
            <person name="Schulz F."/>
            <person name="Roux S."/>
            <person name="Paez-Espino D."/>
            <person name="Jungbluth S."/>
            <person name="Walsh D.A."/>
            <person name="Denef V.J."/>
            <person name="McMahon K.D."/>
            <person name="Konstantinidis K.T."/>
            <person name="Eloe-Fadrosh E.A."/>
            <person name="Kyrpides N.C."/>
            <person name="Woyke T."/>
        </authorList>
    </citation>
    <scope>NUCLEOTIDE SEQUENCE</scope>
    <source>
        <strain evidence="1">GVMAG-M-3300021425-30</strain>
    </source>
</reference>
<name>A0A6C0CQ58_9ZZZZ</name>
<dbReference type="EMBL" id="MN739468">
    <property type="protein sequence ID" value="QHT06423.1"/>
    <property type="molecule type" value="Genomic_DNA"/>
</dbReference>
<protein>
    <submittedName>
        <fullName evidence="1">Uncharacterized protein</fullName>
    </submittedName>
</protein>
<proteinExistence type="predicted"/>
<organism evidence="1">
    <name type="scientific">viral metagenome</name>
    <dbReference type="NCBI Taxonomy" id="1070528"/>
    <lineage>
        <taxon>unclassified sequences</taxon>
        <taxon>metagenomes</taxon>
        <taxon>organismal metagenomes</taxon>
    </lineage>
</organism>
<dbReference type="AlphaFoldDB" id="A0A6C0CQ58"/>
<accession>A0A6C0CQ58</accession>
<evidence type="ECO:0000313" key="1">
    <source>
        <dbReference type="EMBL" id="QHT06423.1"/>
    </source>
</evidence>